<dbReference type="GO" id="GO:0005886">
    <property type="term" value="C:plasma membrane"/>
    <property type="evidence" value="ECO:0007669"/>
    <property type="project" value="UniProtKB-SubCell"/>
</dbReference>
<evidence type="ECO:0000256" key="2">
    <source>
        <dbReference type="ARBA" id="ARBA00004805"/>
    </source>
</evidence>
<reference evidence="20 21" key="2">
    <citation type="submission" date="2018-08" db="EMBL/GenBank/DDBJ databases">
        <title>A genome reference for cultivated species of the human gut microbiota.</title>
        <authorList>
            <person name="Zou Y."/>
            <person name="Xue W."/>
            <person name="Luo G."/>
        </authorList>
    </citation>
    <scope>NUCLEOTIDE SEQUENCE [LARGE SCALE GENOMIC DNA]</scope>
    <source>
        <strain evidence="16 21">AF36-12AT</strain>
        <strain evidence="15 20">OF05-12</strain>
    </source>
</reference>
<feature type="transmembrane region" description="Helical" evidence="12">
    <location>
        <begin position="50"/>
        <end position="74"/>
    </location>
</feature>
<comment type="caution">
    <text evidence="17">The sequence shown here is derived from an EMBL/GenBank/DDBJ whole genome shotgun (WGS) entry which is preliminary data.</text>
</comment>
<feature type="binding site" evidence="12">
    <location>
        <position position="68"/>
    </location>
    <ligand>
        <name>Mg(2+)</name>
        <dbReference type="ChEBI" id="CHEBI:18420"/>
        <label>1</label>
    </ligand>
</feature>
<dbReference type="HAMAP" id="MF_02241">
    <property type="entry name" value="PIP_synthase"/>
    <property type="match status" value="1"/>
</dbReference>
<dbReference type="STRING" id="28026.GCA_000940535_01041"/>
<comment type="subunit">
    <text evidence="4 12">Homodimer.</text>
</comment>
<feature type="binding site" evidence="12">
    <location>
        <position position="79"/>
    </location>
    <ligand>
        <name>a CDP-1,2-diacyl-sn-glycerol</name>
        <dbReference type="ChEBI" id="CHEBI:58332"/>
    </ligand>
</feature>
<dbReference type="EMBL" id="QSWD01000002">
    <property type="protein sequence ID" value="RGP03747.1"/>
    <property type="molecule type" value="Genomic_DNA"/>
</dbReference>
<evidence type="ECO:0000313" key="13">
    <source>
        <dbReference type="EMBL" id="MDB6491788.1"/>
    </source>
</evidence>
<keyword evidence="12" id="KW-0443">Lipid metabolism</keyword>
<reference evidence="17 22" key="3">
    <citation type="submission" date="2019-07" db="EMBL/GenBank/DDBJ databases">
        <authorList>
            <person name="Chang H.-W."/>
            <person name="Raman A."/>
            <person name="Venkatesh S."/>
            <person name="Gehrig J."/>
        </authorList>
    </citation>
    <scope>NUCLEOTIDE SEQUENCE [LARGE SCALE GENOMIC DNA]</scope>
    <source>
        <strain evidence="17">Bifidobacterium_pseudocatenulatum_LFYP_29</strain>
    </source>
</reference>
<accession>A0A139B7H6</accession>
<gene>
    <name evidence="17" type="primary">pgsA_1</name>
    <name evidence="18" type="ORF">BIFLH658_01052</name>
    <name evidence="17" type="ORF">BPLFYP29_01741</name>
    <name evidence="14" type="ORF">BPS1E_1684</name>
    <name evidence="16" type="ORF">DWZ91_08155</name>
    <name evidence="15" type="ORF">DXA79_04600</name>
    <name evidence="13" type="ORF">PMN70_06210</name>
</gene>
<evidence type="ECO:0000313" key="16">
    <source>
        <dbReference type="EMBL" id="RHL94473.1"/>
    </source>
</evidence>
<evidence type="ECO:0000256" key="6">
    <source>
        <dbReference type="ARBA" id="ARBA00022989"/>
    </source>
</evidence>
<feature type="binding site" evidence="12">
    <location>
        <begin position="28"/>
        <end position="31"/>
    </location>
    <ligand>
        <name>a CDP-1,2-diacyl-sn-glycerol</name>
        <dbReference type="ChEBI" id="CHEBI:58332"/>
    </ligand>
</feature>
<keyword evidence="12" id="KW-0460">Magnesium</keyword>
<dbReference type="NCBIfam" id="NF045883">
    <property type="entry name" value="PIPSynth"/>
    <property type="match status" value="1"/>
</dbReference>
<dbReference type="EMBL" id="QRPH01000006">
    <property type="protein sequence ID" value="RHL94473.1"/>
    <property type="molecule type" value="Genomic_DNA"/>
</dbReference>
<evidence type="ECO:0000256" key="10">
    <source>
        <dbReference type="ARBA" id="ARBA00033137"/>
    </source>
</evidence>
<keyword evidence="12" id="KW-0594">Phospholipid biosynthesis</keyword>
<comment type="cofactor">
    <cofactor evidence="12">
        <name>Mg(2+)</name>
        <dbReference type="ChEBI" id="CHEBI:18420"/>
    </cofactor>
    <text evidence="12">Contains a di-nuclear catalytic Mg(2+) center.</text>
</comment>
<dbReference type="Gene3D" id="1.20.120.1760">
    <property type="match status" value="1"/>
</dbReference>
<feature type="transmembrane region" description="Helical" evidence="12">
    <location>
        <begin position="158"/>
        <end position="176"/>
    </location>
</feature>
<dbReference type="AlphaFoldDB" id="A0A139B7H6"/>
<keyword evidence="12" id="KW-0479">Metal-binding</keyword>
<feature type="transmembrane region" description="Helical" evidence="12">
    <location>
        <begin position="125"/>
        <end position="146"/>
    </location>
</feature>
<evidence type="ECO:0000256" key="12">
    <source>
        <dbReference type="HAMAP-Rule" id="MF_02241"/>
    </source>
</evidence>
<dbReference type="GO" id="GO:0008654">
    <property type="term" value="P:phospholipid biosynthetic process"/>
    <property type="evidence" value="ECO:0007669"/>
    <property type="project" value="UniProtKB-UniRule"/>
</dbReference>
<protein>
    <recommendedName>
        <fullName evidence="9 12">Phosphatidylinositol phosphate synthase</fullName>
        <shortName evidence="12">PIP synthase</shortName>
        <ecNumber evidence="12">2.7.8.-</ecNumber>
    </recommendedName>
    <alternativeName>
        <fullName evidence="10 12">CDP-diacylglycerol--D-myo-inositol-3-phosphate 3-phosphatidyltransferase</fullName>
    </alternativeName>
</protein>
<feature type="active site" description="Proton acceptor" evidence="12">
    <location>
        <position position="90"/>
    </location>
</feature>
<comment type="similarity">
    <text evidence="3 12">Belongs to the CDP-alcohol phosphatidyltransferase class-I family.</text>
</comment>
<dbReference type="EMBL" id="CABHOD010000008">
    <property type="protein sequence ID" value="VUX65083.1"/>
    <property type="molecule type" value="Genomic_DNA"/>
</dbReference>
<reference evidence="13 24" key="5">
    <citation type="submission" date="2023-01" db="EMBL/GenBank/DDBJ databases">
        <title>Human gut microbiome strain richness.</title>
        <authorList>
            <person name="Chen-Liaw A."/>
        </authorList>
    </citation>
    <scope>NUCLEOTIDE SEQUENCE [LARGE SCALE GENOMIC DNA]</scope>
    <source>
        <strain evidence="13 24">RTP21311st1_C8_RTP21311_201001</strain>
    </source>
</reference>
<keyword evidence="5 12" id="KW-0812">Transmembrane</keyword>
<evidence type="ECO:0000313" key="24">
    <source>
        <dbReference type="Proteomes" id="UP001212008"/>
    </source>
</evidence>
<dbReference type="GO" id="GO:0012505">
    <property type="term" value="C:endomembrane system"/>
    <property type="evidence" value="ECO:0007669"/>
    <property type="project" value="UniProtKB-SubCell"/>
</dbReference>
<evidence type="ECO:0000313" key="17">
    <source>
        <dbReference type="EMBL" id="VUX65083.1"/>
    </source>
</evidence>
<keyword evidence="23" id="KW-1185">Reference proteome</keyword>
<comment type="pathway">
    <text evidence="2 12">Phospholipid metabolism; phosphatidylinositol phosphate biosynthesis.</text>
</comment>
<keyword evidence="6 12" id="KW-1133">Transmembrane helix</keyword>
<dbReference type="EMBL" id="CABWJV010000003">
    <property type="protein sequence ID" value="VWQ19359.1"/>
    <property type="molecule type" value="Genomic_DNA"/>
</dbReference>
<dbReference type="RefSeq" id="WP_004222193.1">
    <property type="nucleotide sequence ID" value="NZ_AP031419.1"/>
</dbReference>
<feature type="transmembrane region" description="Helical" evidence="12">
    <location>
        <begin position="182"/>
        <end position="201"/>
    </location>
</feature>
<dbReference type="Proteomes" id="UP000494211">
    <property type="component" value="Unassembled WGS sequence"/>
</dbReference>
<dbReference type="Proteomes" id="UP000261031">
    <property type="component" value="Unassembled WGS sequence"/>
</dbReference>
<dbReference type="GO" id="GO:0000287">
    <property type="term" value="F:magnesium ion binding"/>
    <property type="evidence" value="ECO:0007669"/>
    <property type="project" value="UniProtKB-UniRule"/>
</dbReference>
<feature type="transmembrane region" description="Helical" evidence="12">
    <location>
        <begin position="95"/>
        <end position="113"/>
    </location>
</feature>
<evidence type="ECO:0000256" key="7">
    <source>
        <dbReference type="ARBA" id="ARBA00023136"/>
    </source>
</evidence>
<evidence type="ECO:0000256" key="1">
    <source>
        <dbReference type="ARBA" id="ARBA00004127"/>
    </source>
</evidence>
<evidence type="ECO:0000313" key="15">
    <source>
        <dbReference type="EMBL" id="RGP03747.1"/>
    </source>
</evidence>
<dbReference type="EMBL" id="MNLB01000011">
    <property type="protein sequence ID" value="PAC72800.1"/>
    <property type="molecule type" value="Genomic_DNA"/>
</dbReference>
<proteinExistence type="inferred from homology"/>
<evidence type="ECO:0000256" key="4">
    <source>
        <dbReference type="ARBA" id="ARBA00011738"/>
    </source>
</evidence>
<comment type="subcellular location">
    <subcellularLocation>
        <location evidence="12">Cell membrane</location>
        <topology evidence="12">Multi-pass membrane protein</topology>
    </subcellularLocation>
    <subcellularLocation>
        <location evidence="1">Endomembrane system</location>
        <topology evidence="1">Multi-pass membrane protein</topology>
    </subcellularLocation>
</comment>
<dbReference type="Proteomes" id="UP000285613">
    <property type="component" value="Unassembled WGS sequence"/>
</dbReference>
<feature type="binding site" evidence="12">
    <location>
        <position position="65"/>
    </location>
    <ligand>
        <name>Mg(2+)</name>
        <dbReference type="ChEBI" id="CHEBI:18420"/>
        <label>1</label>
    </ligand>
</feature>
<keyword evidence="12" id="KW-0444">Lipid biosynthesis</keyword>
<name>A0A139B7H6_BIFPS</name>
<organism evidence="17 22">
    <name type="scientific">Bifidobacterium pseudocatenulatum</name>
    <dbReference type="NCBI Taxonomy" id="28026"/>
    <lineage>
        <taxon>Bacteria</taxon>
        <taxon>Bacillati</taxon>
        <taxon>Actinomycetota</taxon>
        <taxon>Actinomycetes</taxon>
        <taxon>Bifidobacteriales</taxon>
        <taxon>Bifidobacteriaceae</taxon>
        <taxon>Bifidobacterium</taxon>
    </lineage>
</organism>
<reference evidence="18 23" key="4">
    <citation type="submission" date="2019-10" db="EMBL/GenBank/DDBJ databases">
        <authorList>
            <consortium name="Melissa Lawson"/>
            <person name="O'neill I."/>
        </authorList>
    </citation>
    <scope>NUCLEOTIDE SEQUENCE [LARGE SCALE GENOMIC DNA]</scope>
    <source>
        <strain evidence="18">LH_658</strain>
    </source>
</reference>
<comment type="function">
    <text evidence="12">Catalyzes the conjugation of the 1'-hydroxyl group of D-myo-inositol-3-phosphate (also named L-myo-inositol-1-phosphate) with a lipid tail of cytidine diphosphate diacylglycerol (CDP-DAG), forming phosphatidylinositol phosphate (PIP) and CMP. PIP is a precursor of phosphatidylinositol (PI) which is an essential lipid required for cell wall formation.</text>
</comment>
<reference evidence="14 19" key="1">
    <citation type="journal article" date="2017" name="ISME J.">
        <title>Unveiling bifidobacterial biogeography across the mammalian branch of the tree of life.</title>
        <authorList>
            <person name="Milani C."/>
            <person name="Mangifesta M."/>
            <person name="Mancabelli L."/>
            <person name="Lugli G.A."/>
            <person name="James K."/>
            <person name="Duranti S."/>
            <person name="Turroni F."/>
            <person name="Ferrario C."/>
            <person name="Ossiprandi M.C."/>
            <person name="van Sinderen D."/>
            <person name="Ventura M."/>
        </authorList>
    </citation>
    <scope>NUCLEOTIDE SEQUENCE [LARGE SCALE GENOMIC DNA]</scope>
    <source>
        <strain evidence="14 19">1E</strain>
    </source>
</reference>
<evidence type="ECO:0000313" key="22">
    <source>
        <dbReference type="Proteomes" id="UP000331308"/>
    </source>
</evidence>
<evidence type="ECO:0000313" key="19">
    <source>
        <dbReference type="Proteomes" id="UP000216789"/>
    </source>
</evidence>
<feature type="binding site" evidence="12">
    <location>
        <position position="65"/>
    </location>
    <ligand>
        <name>Mg(2+)</name>
        <dbReference type="ChEBI" id="CHEBI:18420"/>
        <label>2</label>
    </ligand>
</feature>
<feature type="transmembrane region" description="Helical" evidence="12">
    <location>
        <begin position="20"/>
        <end position="44"/>
    </location>
</feature>
<dbReference type="Proteomes" id="UP000216789">
    <property type="component" value="Unassembled WGS sequence"/>
</dbReference>
<evidence type="ECO:0000313" key="23">
    <source>
        <dbReference type="Proteomes" id="UP000494211"/>
    </source>
</evidence>
<evidence type="ECO:0000313" key="21">
    <source>
        <dbReference type="Proteomes" id="UP000285613"/>
    </source>
</evidence>
<evidence type="ECO:0000256" key="3">
    <source>
        <dbReference type="ARBA" id="ARBA00010441"/>
    </source>
</evidence>
<comment type="catalytic activity">
    <reaction evidence="11 12">
        <text>a CDP-1,2-diacyl-sn-glycerol + 1D-myo-inositol 3-phosphate = a 1,2-diacyl-sn-glycero-3-phospho-(1D-myo-inositol-3-phosphate) + CMP + H(+)</text>
        <dbReference type="Rhea" id="RHEA:60504"/>
        <dbReference type="ChEBI" id="CHEBI:15378"/>
        <dbReference type="ChEBI" id="CHEBI:58088"/>
        <dbReference type="ChEBI" id="CHEBI:58332"/>
        <dbReference type="ChEBI" id="CHEBI:58401"/>
        <dbReference type="ChEBI" id="CHEBI:60377"/>
    </reaction>
</comment>
<keyword evidence="12" id="KW-1003">Cell membrane</keyword>
<feature type="binding site" evidence="12">
    <location>
        <position position="86"/>
    </location>
    <ligand>
        <name>Mg(2+)</name>
        <dbReference type="ChEBI" id="CHEBI:18420"/>
        <label>1</label>
    </ligand>
</feature>
<dbReference type="OrthoDB" id="116551at2"/>
<dbReference type="Proteomes" id="UP001212008">
    <property type="component" value="Unassembled WGS sequence"/>
</dbReference>
<evidence type="ECO:0000256" key="9">
    <source>
        <dbReference type="ARBA" id="ARBA00024082"/>
    </source>
</evidence>
<keyword evidence="12 17" id="KW-0808">Transferase</keyword>
<feature type="binding site" evidence="12">
    <location>
        <position position="69"/>
    </location>
    <ligand>
        <name>a CDP-1,2-diacyl-sn-glycerol</name>
        <dbReference type="ChEBI" id="CHEBI:58332"/>
    </ligand>
</feature>
<comment type="catalytic activity">
    <reaction evidence="8 12">
        <text>1,2-di-(9Z-octadecenoyl)-sn-glycero-3-cytidine-5'-diphosphate + 1D-myo-inositol 3-phosphate = 1,2-di-(9Z-octadecenoyl)-sn-glycero-3-phospho-(1D-myo-inositol-3-phosphate) + CMP + H(+)</text>
        <dbReference type="Rhea" id="RHEA:61216"/>
        <dbReference type="ChEBI" id="CHEBI:15378"/>
        <dbReference type="ChEBI" id="CHEBI:58401"/>
        <dbReference type="ChEBI" id="CHEBI:60377"/>
        <dbReference type="ChEBI" id="CHEBI:85356"/>
        <dbReference type="ChEBI" id="CHEBI:144472"/>
    </reaction>
</comment>
<keyword evidence="12" id="KW-1208">Phospholipid metabolism</keyword>
<keyword evidence="7 12" id="KW-0472">Membrane</keyword>
<dbReference type="EC" id="2.7.8.-" evidence="12"/>
<dbReference type="EMBL" id="JAQKRA010000003">
    <property type="protein sequence ID" value="MDB6491788.1"/>
    <property type="molecule type" value="Genomic_DNA"/>
</dbReference>
<dbReference type="UniPathway" id="UPA00220"/>
<dbReference type="InterPro" id="IPR044268">
    <property type="entry name" value="PIP_synthase_PgsA1"/>
</dbReference>
<dbReference type="GeneID" id="45599494"/>
<evidence type="ECO:0000256" key="5">
    <source>
        <dbReference type="ARBA" id="ARBA00022692"/>
    </source>
</evidence>
<feature type="binding site" evidence="12">
    <location>
        <position position="86"/>
    </location>
    <ligand>
        <name>Mg(2+)</name>
        <dbReference type="ChEBI" id="CHEBI:18420"/>
        <label>2</label>
    </ligand>
</feature>
<dbReference type="Proteomes" id="UP000331308">
    <property type="component" value="Unassembled WGS sequence"/>
</dbReference>
<sequence length="220" mass="23510">MLEHLRAPFKRLIEPFAKALVSLGLTANAVTVIGAIGTIVVAFATGITGWLFAGAVVLTLLVLADSLDGSIAALTTGGTQFGAFLDSTLDRIADWALLAGVVIFFILHADWWYDINRSSPDCISWIGIAAAMVSMMTSFVTSYARARAESVGFEVKNGIATRADRLVIILVGMAITGLTHQGLWLAIAMVLLAVLGLITVFQRILEARCQMAVGHKTYQL</sequence>
<dbReference type="Pfam" id="PF01066">
    <property type="entry name" value="CDP-OH_P_transf"/>
    <property type="match status" value="1"/>
</dbReference>
<dbReference type="InterPro" id="IPR000462">
    <property type="entry name" value="CDP-OH_P_trans"/>
</dbReference>
<evidence type="ECO:0000313" key="20">
    <source>
        <dbReference type="Proteomes" id="UP000261031"/>
    </source>
</evidence>
<comment type="caution">
    <text evidence="12">Lacks conserved residue(s) required for the propagation of feature annotation.</text>
</comment>
<evidence type="ECO:0000256" key="11">
    <source>
        <dbReference type="ARBA" id="ARBA00048865"/>
    </source>
</evidence>
<dbReference type="GO" id="GO:0016780">
    <property type="term" value="F:phosphotransferase activity, for other substituted phosphate groups"/>
    <property type="evidence" value="ECO:0007669"/>
    <property type="project" value="UniProtKB-UniRule"/>
</dbReference>
<evidence type="ECO:0000313" key="18">
    <source>
        <dbReference type="EMBL" id="VWQ19359.1"/>
    </source>
</evidence>
<evidence type="ECO:0000256" key="8">
    <source>
        <dbReference type="ARBA" id="ARBA00023935"/>
    </source>
</evidence>
<dbReference type="InterPro" id="IPR043130">
    <property type="entry name" value="CDP-OH_PTrfase_TM_dom"/>
</dbReference>
<evidence type="ECO:0000313" key="14">
    <source>
        <dbReference type="EMBL" id="PAC72800.1"/>
    </source>
</evidence>
<feature type="binding site" evidence="12">
    <location>
        <position position="90"/>
    </location>
    <ligand>
        <name>Mg(2+)</name>
        <dbReference type="ChEBI" id="CHEBI:18420"/>
        <label>2</label>
    </ligand>
</feature>